<comment type="caution">
    <text evidence="2">The sequence shown here is derived from an EMBL/GenBank/DDBJ whole genome shotgun (WGS) entry which is preliminary data.</text>
</comment>
<evidence type="ECO:0000313" key="3">
    <source>
        <dbReference type="Proteomes" id="UP000220246"/>
    </source>
</evidence>
<evidence type="ECO:0000259" key="1">
    <source>
        <dbReference type="Pfam" id="PF07157"/>
    </source>
</evidence>
<protein>
    <recommendedName>
        <fullName evidence="1">DNA circulation N-terminal domain-containing protein</fullName>
    </recommendedName>
</protein>
<proteinExistence type="predicted"/>
<dbReference type="InterPro" id="IPR009826">
    <property type="entry name" value="DNA_circ_N"/>
</dbReference>
<gene>
    <name evidence="2" type="ORF">CRM82_17000</name>
</gene>
<organism evidence="2 3">
    <name type="scientific">Comamonas terrigena</name>
    <dbReference type="NCBI Taxonomy" id="32013"/>
    <lineage>
        <taxon>Bacteria</taxon>
        <taxon>Pseudomonadati</taxon>
        <taxon>Pseudomonadota</taxon>
        <taxon>Betaproteobacteria</taxon>
        <taxon>Burkholderiales</taxon>
        <taxon>Comamonadaceae</taxon>
        <taxon>Comamonas</taxon>
    </lineage>
</organism>
<evidence type="ECO:0000313" key="2">
    <source>
        <dbReference type="EMBL" id="PEH90062.1"/>
    </source>
</evidence>
<dbReference type="STRING" id="1219032.GCA_001515545_00758"/>
<dbReference type="OrthoDB" id="378644at2"/>
<dbReference type="AlphaFoldDB" id="A0A2A7UXP9"/>
<dbReference type="Proteomes" id="UP000220246">
    <property type="component" value="Unassembled WGS sequence"/>
</dbReference>
<sequence>MADWRKELQPASFRGVPFEVLNESSPFGRRVQVHEFVQRDTPYAEDLGRVTRTFSVTGFVGGDDCFKLRDALMAAVDVPGLGELILPAWGALQVTALPGNVSHARDEGGLVRFDLQFVESGEKGYPIATPATDAQMGMAADDVLDAGSSWFTDAMAQVDAARVNIAAMTGSVAAAYGQVTSTIGSITSTVASATALVDMVLNAPANLLSAVRAGVGSVRGSLQSLDPSGALANLRSAAGGSRRMGSVNPAGGAHTVAAVQAVQELVRHAQLAVALEAGAQVPAQRQAVPADVATPVWQQAVQPVERAQVLYQADVLAGRDVLDAALWDALQGGGGRPPVAVFNALQQARTTARRHMAQAASASVPLVVVTPGAVLPALVLAYRQWGDATRAPEIAQRNRIAHPGFVPPKQLQVARE</sequence>
<keyword evidence="3" id="KW-1185">Reference proteome</keyword>
<dbReference type="Pfam" id="PF07157">
    <property type="entry name" value="DNA_circ_N"/>
    <property type="match status" value="1"/>
</dbReference>
<dbReference type="RefSeq" id="WP_066533617.1">
    <property type="nucleotide sequence ID" value="NZ_PDEA01000001.1"/>
</dbReference>
<feature type="domain" description="DNA circulation N-terminal" evidence="1">
    <location>
        <begin position="8"/>
        <end position="94"/>
    </location>
</feature>
<reference evidence="3" key="1">
    <citation type="submission" date="2017-09" db="EMBL/GenBank/DDBJ databases">
        <title>FDA dAtabase for Regulatory Grade micrObial Sequences (FDA-ARGOS): Supporting development and validation of Infectious Disease Dx tests.</title>
        <authorList>
            <person name="Minogue T."/>
            <person name="Wolcott M."/>
            <person name="Wasieloski L."/>
            <person name="Aguilar W."/>
            <person name="Moore D."/>
            <person name="Tallon L."/>
            <person name="Sadzewicz L."/>
            <person name="Ott S."/>
            <person name="Zhao X."/>
            <person name="Nagaraj S."/>
            <person name="Vavikolanu K."/>
            <person name="Aluvathingal J."/>
            <person name="Nadendla S."/>
            <person name="Sichtig H."/>
        </authorList>
    </citation>
    <scope>NUCLEOTIDE SEQUENCE [LARGE SCALE GENOMIC DNA]</scope>
    <source>
        <strain evidence="3">FDAARGOS_394</strain>
    </source>
</reference>
<dbReference type="GeneID" id="80802318"/>
<dbReference type="EMBL" id="PDEA01000001">
    <property type="protein sequence ID" value="PEH90062.1"/>
    <property type="molecule type" value="Genomic_DNA"/>
</dbReference>
<accession>A0A2A7UXP9</accession>
<name>A0A2A7UXP9_COMTR</name>